<keyword evidence="2" id="KW-0521">NADP</keyword>
<organism evidence="9 10">
    <name type="scientific">Cerrena zonata</name>
    <dbReference type="NCBI Taxonomy" id="2478898"/>
    <lineage>
        <taxon>Eukaryota</taxon>
        <taxon>Fungi</taxon>
        <taxon>Dikarya</taxon>
        <taxon>Basidiomycota</taxon>
        <taxon>Agaricomycotina</taxon>
        <taxon>Agaricomycetes</taxon>
        <taxon>Polyporales</taxon>
        <taxon>Cerrenaceae</taxon>
        <taxon>Cerrena</taxon>
    </lineage>
</organism>
<dbReference type="Pfam" id="PF00248">
    <property type="entry name" value="Aldo_ket_red"/>
    <property type="match status" value="1"/>
</dbReference>
<dbReference type="Gene3D" id="3.20.20.100">
    <property type="entry name" value="NADP-dependent oxidoreductase domain"/>
    <property type="match status" value="1"/>
</dbReference>
<keyword evidence="7" id="KW-0472">Membrane</keyword>
<name>A0AAW0GDG9_9APHY</name>
<comment type="caution">
    <text evidence="9">The sequence shown here is derived from an EMBL/GenBank/DDBJ whole genome shotgun (WGS) entry which is preliminary data.</text>
</comment>
<dbReference type="GO" id="GO:0016616">
    <property type="term" value="F:oxidoreductase activity, acting on the CH-OH group of donors, NAD or NADP as acceptor"/>
    <property type="evidence" value="ECO:0007669"/>
    <property type="project" value="UniProtKB-ARBA"/>
</dbReference>
<sequence length="303" mass="32772">MPWDIIKLNDGTSIPSIAFGTWTLGTGQQSTDHVDQAISVGFNHIDTAQAYRNEYEAGIAIKESGLARKDLYITTKFSGRDGLDIPTSINNSLKNLGVEYVDLYLIHHPRLAIPDIPTAWAQMEKLKTDGLAKSIGVSNFEIEDLKILLASAKIKPVANQIFFHPYILGRQAPLVKFGTDNGIVSEAYSILTPLTHQPNGPVDGPVNDIATRLNIKPEQVLLAWGKAKGVVVVTSSTKKERLEGYLSAGDIELTKEDINNIDNAGAAGARRLTARTVIRRLVVVAALGAVALGTCSYMGINIL</sequence>
<feature type="active site" description="Proton donor" evidence="4">
    <location>
        <position position="51"/>
    </location>
</feature>
<comment type="similarity">
    <text evidence="1">Belongs to the aldo/keto reductase family.</text>
</comment>
<feature type="domain" description="NADP-dependent oxidoreductase" evidence="8">
    <location>
        <begin position="17"/>
        <end position="264"/>
    </location>
</feature>
<dbReference type="PANTHER" id="PTHR43827">
    <property type="entry name" value="2,5-DIKETO-D-GLUCONIC ACID REDUCTASE"/>
    <property type="match status" value="1"/>
</dbReference>
<proteinExistence type="inferred from homology"/>
<evidence type="ECO:0000256" key="1">
    <source>
        <dbReference type="ARBA" id="ARBA00007905"/>
    </source>
</evidence>
<accession>A0AAW0GDG9</accession>
<evidence type="ECO:0000256" key="7">
    <source>
        <dbReference type="SAM" id="Phobius"/>
    </source>
</evidence>
<evidence type="ECO:0000256" key="2">
    <source>
        <dbReference type="ARBA" id="ARBA00022857"/>
    </source>
</evidence>
<keyword evidence="7" id="KW-0812">Transmembrane</keyword>
<keyword evidence="3" id="KW-0560">Oxidoreductase</keyword>
<dbReference type="CDD" id="cd19120">
    <property type="entry name" value="AKR_AKR3C2-3"/>
    <property type="match status" value="1"/>
</dbReference>
<feature type="site" description="Lowers pKa of active site Tyr" evidence="6">
    <location>
        <position position="76"/>
    </location>
</feature>
<dbReference type="InterPro" id="IPR020471">
    <property type="entry name" value="AKR"/>
</dbReference>
<dbReference type="InterPro" id="IPR018170">
    <property type="entry name" value="Aldo/ket_reductase_CS"/>
</dbReference>
<reference evidence="9 10" key="1">
    <citation type="submission" date="2022-09" db="EMBL/GenBank/DDBJ databases">
        <authorList>
            <person name="Palmer J.M."/>
        </authorList>
    </citation>
    <scope>NUCLEOTIDE SEQUENCE [LARGE SCALE GENOMIC DNA]</scope>
    <source>
        <strain evidence="9 10">DSM 7382</strain>
    </source>
</reference>
<dbReference type="PROSITE" id="PS00062">
    <property type="entry name" value="ALDOKETO_REDUCTASE_2"/>
    <property type="match status" value="1"/>
</dbReference>
<feature type="binding site" evidence="5">
    <location>
        <position position="107"/>
    </location>
    <ligand>
        <name>substrate</name>
    </ligand>
</feature>
<dbReference type="Proteomes" id="UP001385951">
    <property type="component" value="Unassembled WGS sequence"/>
</dbReference>
<dbReference type="PIRSF" id="PIRSF000097">
    <property type="entry name" value="AKR"/>
    <property type="match status" value="1"/>
</dbReference>
<dbReference type="PRINTS" id="PR00069">
    <property type="entry name" value="ALDKETRDTASE"/>
</dbReference>
<dbReference type="GO" id="GO:0016652">
    <property type="term" value="F:oxidoreductase activity, acting on NAD(P)H as acceptor"/>
    <property type="evidence" value="ECO:0007669"/>
    <property type="project" value="InterPro"/>
</dbReference>
<dbReference type="AlphaFoldDB" id="A0AAW0GDG9"/>
<evidence type="ECO:0000256" key="4">
    <source>
        <dbReference type="PIRSR" id="PIRSR000097-1"/>
    </source>
</evidence>
<evidence type="ECO:0000256" key="3">
    <source>
        <dbReference type="ARBA" id="ARBA00023002"/>
    </source>
</evidence>
<feature type="transmembrane region" description="Helical" evidence="7">
    <location>
        <begin position="281"/>
        <end position="300"/>
    </location>
</feature>
<dbReference type="SUPFAM" id="SSF51430">
    <property type="entry name" value="NAD(P)-linked oxidoreductase"/>
    <property type="match status" value="1"/>
</dbReference>
<evidence type="ECO:0000256" key="6">
    <source>
        <dbReference type="PIRSR" id="PIRSR000097-3"/>
    </source>
</evidence>
<dbReference type="InterPro" id="IPR036812">
    <property type="entry name" value="NAD(P)_OxRdtase_dom_sf"/>
</dbReference>
<dbReference type="PANTHER" id="PTHR43827:SF3">
    <property type="entry name" value="NADP-DEPENDENT OXIDOREDUCTASE DOMAIN-CONTAINING PROTEIN"/>
    <property type="match status" value="1"/>
</dbReference>
<evidence type="ECO:0000313" key="10">
    <source>
        <dbReference type="Proteomes" id="UP001385951"/>
    </source>
</evidence>
<gene>
    <name evidence="9" type="ORF">QCA50_004952</name>
</gene>
<dbReference type="InterPro" id="IPR044494">
    <property type="entry name" value="AKR3C2/3"/>
</dbReference>
<dbReference type="FunFam" id="3.20.20.100:FF:000002">
    <property type="entry name" value="2,5-diketo-D-gluconic acid reductase A"/>
    <property type="match status" value="1"/>
</dbReference>
<evidence type="ECO:0000256" key="5">
    <source>
        <dbReference type="PIRSR" id="PIRSR000097-2"/>
    </source>
</evidence>
<keyword evidence="10" id="KW-1185">Reference proteome</keyword>
<dbReference type="InterPro" id="IPR023210">
    <property type="entry name" value="NADP_OxRdtase_dom"/>
</dbReference>
<protein>
    <recommendedName>
        <fullName evidence="8">NADP-dependent oxidoreductase domain-containing protein</fullName>
    </recommendedName>
</protein>
<evidence type="ECO:0000259" key="8">
    <source>
        <dbReference type="Pfam" id="PF00248"/>
    </source>
</evidence>
<dbReference type="EMBL" id="JASBNA010000005">
    <property type="protein sequence ID" value="KAK7691553.1"/>
    <property type="molecule type" value="Genomic_DNA"/>
</dbReference>
<evidence type="ECO:0000313" key="9">
    <source>
        <dbReference type="EMBL" id="KAK7691553.1"/>
    </source>
</evidence>
<keyword evidence="7" id="KW-1133">Transmembrane helix</keyword>